<evidence type="ECO:0000313" key="10">
    <source>
        <dbReference type="EMBL" id="KAI9634289.1"/>
    </source>
</evidence>
<evidence type="ECO:0000259" key="8">
    <source>
        <dbReference type="Pfam" id="PF02770"/>
    </source>
</evidence>
<dbReference type="PANTHER" id="PTHR43884:SF18">
    <property type="entry name" value="ISOVALERYL-COENZYME A DEHYDROGENASE"/>
    <property type="match status" value="1"/>
</dbReference>
<evidence type="ECO:0000256" key="3">
    <source>
        <dbReference type="ARBA" id="ARBA00022630"/>
    </source>
</evidence>
<evidence type="ECO:0000259" key="9">
    <source>
        <dbReference type="Pfam" id="PF02771"/>
    </source>
</evidence>
<dbReference type="PROSITE" id="PS00072">
    <property type="entry name" value="ACYL_COA_DH_1"/>
    <property type="match status" value="1"/>
</dbReference>
<keyword evidence="3 6" id="KW-0285">Flavoprotein</keyword>
<accession>A0AA38LU49</accession>
<dbReference type="Pfam" id="PF02771">
    <property type="entry name" value="Acyl-CoA_dh_N"/>
    <property type="match status" value="1"/>
</dbReference>
<feature type="domain" description="Acyl-CoA oxidase/dehydrogenase middle" evidence="8">
    <location>
        <begin position="160"/>
        <end position="255"/>
    </location>
</feature>
<comment type="caution">
    <text evidence="10">The sequence shown here is derived from an EMBL/GenBank/DDBJ whole genome shotgun (WGS) entry which is preliminary data.</text>
</comment>
<dbReference type="SUPFAM" id="SSF56645">
    <property type="entry name" value="Acyl-CoA dehydrogenase NM domain-like"/>
    <property type="match status" value="1"/>
</dbReference>
<dbReference type="InterPro" id="IPR037069">
    <property type="entry name" value="AcylCoA_DH/ox_N_sf"/>
</dbReference>
<dbReference type="FunFam" id="2.40.110.10:FF:000001">
    <property type="entry name" value="Acyl-CoA dehydrogenase, mitochondrial"/>
    <property type="match status" value="1"/>
</dbReference>
<dbReference type="RefSeq" id="XP_052944066.1">
    <property type="nucleotide sequence ID" value="XM_053090372.1"/>
</dbReference>
<dbReference type="InterPro" id="IPR009100">
    <property type="entry name" value="AcylCoA_DH/oxidase_NM_dom_sf"/>
</dbReference>
<keyword evidence="4 6" id="KW-0274">FAD</keyword>
<dbReference type="Proteomes" id="UP001164286">
    <property type="component" value="Unassembled WGS sequence"/>
</dbReference>
<dbReference type="GO" id="GO:0008470">
    <property type="term" value="F:3-methylbutanoyl-CoA dehydrogenase activity"/>
    <property type="evidence" value="ECO:0007669"/>
    <property type="project" value="TreeGrafter"/>
</dbReference>
<comment type="cofactor">
    <cofactor evidence="1 6">
        <name>FAD</name>
        <dbReference type="ChEBI" id="CHEBI:57692"/>
    </cofactor>
</comment>
<dbReference type="SUPFAM" id="SSF47203">
    <property type="entry name" value="Acyl-CoA dehydrogenase C-terminal domain-like"/>
    <property type="match status" value="1"/>
</dbReference>
<dbReference type="InterPro" id="IPR013786">
    <property type="entry name" value="AcylCoA_DH/ox_N"/>
</dbReference>
<organism evidence="10 11">
    <name type="scientific">Dioszegia hungarica</name>
    <dbReference type="NCBI Taxonomy" id="4972"/>
    <lineage>
        <taxon>Eukaryota</taxon>
        <taxon>Fungi</taxon>
        <taxon>Dikarya</taxon>
        <taxon>Basidiomycota</taxon>
        <taxon>Agaricomycotina</taxon>
        <taxon>Tremellomycetes</taxon>
        <taxon>Tremellales</taxon>
        <taxon>Bulleribasidiaceae</taxon>
        <taxon>Dioszegia</taxon>
    </lineage>
</organism>
<keyword evidence="11" id="KW-1185">Reference proteome</keyword>
<name>A0AA38LU49_9TREE</name>
<dbReference type="PROSITE" id="PS00073">
    <property type="entry name" value="ACYL_COA_DH_2"/>
    <property type="match status" value="1"/>
</dbReference>
<dbReference type="GO" id="GO:0050660">
    <property type="term" value="F:flavin adenine dinucleotide binding"/>
    <property type="evidence" value="ECO:0007669"/>
    <property type="project" value="InterPro"/>
</dbReference>
<dbReference type="InterPro" id="IPR036250">
    <property type="entry name" value="AcylCo_DH-like_C"/>
</dbReference>
<dbReference type="GeneID" id="77729577"/>
<dbReference type="PANTHER" id="PTHR43884">
    <property type="entry name" value="ACYL-COA DEHYDROGENASE"/>
    <property type="match status" value="1"/>
</dbReference>
<feature type="domain" description="Acyl-CoA dehydrogenase/oxidase C-terminal" evidence="7">
    <location>
        <begin position="267"/>
        <end position="414"/>
    </location>
</feature>
<dbReference type="Gene3D" id="1.10.540.10">
    <property type="entry name" value="Acyl-CoA dehydrogenase/oxidase, N-terminal domain"/>
    <property type="match status" value="1"/>
</dbReference>
<dbReference type="Gene3D" id="1.20.140.10">
    <property type="entry name" value="Butyryl-CoA Dehydrogenase, subunit A, domain 3"/>
    <property type="match status" value="1"/>
</dbReference>
<dbReference type="AlphaFoldDB" id="A0AA38LU49"/>
<dbReference type="FunFam" id="1.10.540.10:FF:000007">
    <property type="entry name" value="Isovaleryl-CoA dehydrogenase, mitochondrial"/>
    <property type="match status" value="1"/>
</dbReference>
<reference evidence="10" key="1">
    <citation type="journal article" date="2022" name="G3 (Bethesda)">
        <title>High quality genome of the basidiomycete yeast Dioszegia hungarica PDD-24b-2 isolated from cloud water.</title>
        <authorList>
            <person name="Jarrige D."/>
            <person name="Haridas S."/>
            <person name="Bleykasten-Grosshans C."/>
            <person name="Joly M."/>
            <person name="Nadalig T."/>
            <person name="Sancelme M."/>
            <person name="Vuilleumier S."/>
            <person name="Grigoriev I.V."/>
            <person name="Amato P."/>
            <person name="Bringel F."/>
        </authorList>
    </citation>
    <scope>NUCLEOTIDE SEQUENCE</scope>
    <source>
        <strain evidence="10">PDD-24b-2</strain>
    </source>
</reference>
<comment type="similarity">
    <text evidence="2 6">Belongs to the acyl-CoA dehydrogenase family.</text>
</comment>
<evidence type="ECO:0000256" key="2">
    <source>
        <dbReference type="ARBA" id="ARBA00009347"/>
    </source>
</evidence>
<evidence type="ECO:0000256" key="4">
    <source>
        <dbReference type="ARBA" id="ARBA00022827"/>
    </source>
</evidence>
<proteinExistence type="inferred from homology"/>
<evidence type="ECO:0000256" key="6">
    <source>
        <dbReference type="RuleBase" id="RU362125"/>
    </source>
</evidence>
<dbReference type="GO" id="GO:0006552">
    <property type="term" value="P:L-leucine catabolic process"/>
    <property type="evidence" value="ECO:0007669"/>
    <property type="project" value="TreeGrafter"/>
</dbReference>
<evidence type="ECO:0000259" key="7">
    <source>
        <dbReference type="Pfam" id="PF00441"/>
    </source>
</evidence>
<dbReference type="InterPro" id="IPR009075">
    <property type="entry name" value="AcylCo_DH/oxidase_C"/>
</dbReference>
<dbReference type="EMBL" id="JAKWFO010000008">
    <property type="protein sequence ID" value="KAI9634289.1"/>
    <property type="molecule type" value="Genomic_DNA"/>
</dbReference>
<dbReference type="Pfam" id="PF00441">
    <property type="entry name" value="Acyl-CoA_dh_1"/>
    <property type="match status" value="1"/>
</dbReference>
<sequence>MSIRTIPARAIKTAVAGSSRLRHVLVTGRREYTSYNAAVAGLTPEQEEFRQVVSDFAQKEIAPRAASIDKTNQMPEDLFPKMGEMGLLGVTVPEKMGGLGLGYLEHTVAMEELSRASASIALSYGAHSNLMVNQLKRWGTPTQLDKYLPKLLTGEHVGSLAMSEPNAGSDVVSMKTKAEKRDGVWVLNGSKCWITNAPISSTFIVYARTNKEGPPSKGITAFLVERGFKGFEVGEKLDKFGMRGSPTAEIFFDNVEIPEENVLGEVGKGAAVLMSGLDLERLVLSGGPLGIMQAAMDLTLEYTHERYQFGKPIATMQLMQGKLADMYTKLSASRAYTYAVARACDAGNVSRQDCAGSILYSSDRAVEVSMEAQQCLGGNGYINDYDAGRLLRDSRLYTVGAGTQEIRRMLIGRGFNEVFAKAEGKAIAQ</sequence>
<gene>
    <name evidence="10" type="ORF">MKK02DRAFT_38963</name>
</gene>
<dbReference type="InterPro" id="IPR006089">
    <property type="entry name" value="Acyl-CoA_DH_CS"/>
</dbReference>
<keyword evidence="5 6" id="KW-0560">Oxidoreductase</keyword>
<evidence type="ECO:0000256" key="5">
    <source>
        <dbReference type="ARBA" id="ARBA00023002"/>
    </source>
</evidence>
<dbReference type="FunFam" id="1.20.140.10:FF:000003">
    <property type="entry name" value="isovaleryl-CoA dehydrogenase, mitochondrial"/>
    <property type="match status" value="1"/>
</dbReference>
<protein>
    <submittedName>
        <fullName evidence="10">Acyl-CoA dehydrogenase/oxidase</fullName>
    </submittedName>
</protein>
<evidence type="ECO:0000256" key="1">
    <source>
        <dbReference type="ARBA" id="ARBA00001974"/>
    </source>
</evidence>
<dbReference type="InterPro" id="IPR006091">
    <property type="entry name" value="Acyl-CoA_Oxase/DH_mid-dom"/>
</dbReference>
<dbReference type="Gene3D" id="2.40.110.10">
    <property type="entry name" value="Butyryl-CoA Dehydrogenase, subunit A, domain 2"/>
    <property type="match status" value="1"/>
</dbReference>
<evidence type="ECO:0000313" key="11">
    <source>
        <dbReference type="Proteomes" id="UP001164286"/>
    </source>
</evidence>
<dbReference type="Pfam" id="PF02770">
    <property type="entry name" value="Acyl-CoA_dh_M"/>
    <property type="match status" value="1"/>
</dbReference>
<dbReference type="InterPro" id="IPR046373">
    <property type="entry name" value="Acyl-CoA_Oxase/DH_mid-dom_sf"/>
</dbReference>
<feature type="domain" description="Acyl-CoA dehydrogenase/oxidase N-terminal" evidence="9">
    <location>
        <begin position="43"/>
        <end position="155"/>
    </location>
</feature>
<dbReference type="PIRSF" id="PIRSF016578">
    <property type="entry name" value="HsaA"/>
    <property type="match status" value="1"/>
</dbReference>